<dbReference type="PANTHER" id="PTHR30283:SF4">
    <property type="entry name" value="PEROXIDE STRESS RESISTANCE PROTEIN YAAA"/>
    <property type="match status" value="1"/>
</dbReference>
<accession>A0A0R1JW06</accession>
<sequence>MQFIIAPAKKMRVASADFAPTAWPQYLEAATQLIAAMRQLTYPAAKQLWQCSDRLAQTNYAWLHELDLRQNVSPAVMSYVGIQYQSMAPDLLIEAGLQYLDAHLRILSGLYGILRPFDAVVPYRLELGSRLAVGEARNLYAFWGERLYAALDFSAPVINLASAEYAKAIRPYLTAHDAFITVTFAHRQAGQLKTRATYAKMARGAMVRYAALHNATTVADLTQFDDPNYAYDAAASTASELVFIRREAQ</sequence>
<dbReference type="NCBIfam" id="NF002543">
    <property type="entry name" value="PRK02101.1-4"/>
    <property type="match status" value="1"/>
</dbReference>
<comment type="caution">
    <text evidence="2">The sequence shown here is derived from an EMBL/GenBank/DDBJ whole genome shotgun (WGS) entry which is preliminary data.</text>
</comment>
<dbReference type="GO" id="GO:0005829">
    <property type="term" value="C:cytosol"/>
    <property type="evidence" value="ECO:0007669"/>
    <property type="project" value="TreeGrafter"/>
</dbReference>
<comment type="similarity">
    <text evidence="1">Belongs to the UPF0246 family.</text>
</comment>
<organism evidence="2 3">
    <name type="scientific">Lacticaseibacillus nasuensis JCM 17158</name>
    <dbReference type="NCBI Taxonomy" id="1291734"/>
    <lineage>
        <taxon>Bacteria</taxon>
        <taxon>Bacillati</taxon>
        <taxon>Bacillota</taxon>
        <taxon>Bacilli</taxon>
        <taxon>Lactobacillales</taxon>
        <taxon>Lactobacillaceae</taxon>
        <taxon>Lacticaseibacillus</taxon>
    </lineage>
</organism>
<dbReference type="PANTHER" id="PTHR30283">
    <property type="entry name" value="PEROXIDE STRESS RESPONSE PROTEIN YAAA"/>
    <property type="match status" value="1"/>
</dbReference>
<gene>
    <name evidence="2" type="ORF">FD02_GL002087</name>
</gene>
<dbReference type="STRING" id="1291734.FD02_GL002087"/>
<protein>
    <recommendedName>
        <fullName evidence="1">UPF0246 protein FD02_GL002087</fullName>
    </recommendedName>
</protein>
<proteinExistence type="inferred from homology"/>
<dbReference type="PATRIC" id="fig|1291734.4.peg.2139"/>
<dbReference type="RefSeq" id="WP_056951402.1">
    <property type="nucleotide sequence ID" value="NZ_AZDJ01000026.1"/>
</dbReference>
<evidence type="ECO:0000313" key="3">
    <source>
        <dbReference type="Proteomes" id="UP000051804"/>
    </source>
</evidence>
<dbReference type="InterPro" id="IPR005583">
    <property type="entry name" value="YaaA"/>
</dbReference>
<dbReference type="EMBL" id="AZDJ01000026">
    <property type="protein sequence ID" value="KRK71842.1"/>
    <property type="molecule type" value="Genomic_DNA"/>
</dbReference>
<name>A0A0R1JW06_9LACO</name>
<dbReference type="Proteomes" id="UP000051804">
    <property type="component" value="Unassembled WGS sequence"/>
</dbReference>
<evidence type="ECO:0000313" key="2">
    <source>
        <dbReference type="EMBL" id="KRK71842.1"/>
    </source>
</evidence>
<evidence type="ECO:0000256" key="1">
    <source>
        <dbReference type="HAMAP-Rule" id="MF_00652"/>
    </source>
</evidence>
<dbReference type="OrthoDB" id="9777133at2"/>
<keyword evidence="3" id="KW-1185">Reference proteome</keyword>
<dbReference type="HAMAP" id="MF_00652">
    <property type="entry name" value="UPF0246"/>
    <property type="match status" value="1"/>
</dbReference>
<dbReference type="Pfam" id="PF03883">
    <property type="entry name" value="H2O2_YaaD"/>
    <property type="match status" value="1"/>
</dbReference>
<dbReference type="GO" id="GO:0033194">
    <property type="term" value="P:response to hydroperoxide"/>
    <property type="evidence" value="ECO:0007669"/>
    <property type="project" value="TreeGrafter"/>
</dbReference>
<dbReference type="AlphaFoldDB" id="A0A0R1JW06"/>
<reference evidence="2 3" key="1">
    <citation type="journal article" date="2015" name="Genome Announc.">
        <title>Expanding the biotechnology potential of lactobacilli through comparative genomics of 213 strains and associated genera.</title>
        <authorList>
            <person name="Sun Z."/>
            <person name="Harris H.M."/>
            <person name="McCann A."/>
            <person name="Guo C."/>
            <person name="Argimon S."/>
            <person name="Zhang W."/>
            <person name="Yang X."/>
            <person name="Jeffery I.B."/>
            <person name="Cooney J.C."/>
            <person name="Kagawa T.F."/>
            <person name="Liu W."/>
            <person name="Song Y."/>
            <person name="Salvetti E."/>
            <person name="Wrobel A."/>
            <person name="Rasinkangas P."/>
            <person name="Parkhill J."/>
            <person name="Rea M.C."/>
            <person name="O'Sullivan O."/>
            <person name="Ritari J."/>
            <person name="Douillard F.P."/>
            <person name="Paul Ross R."/>
            <person name="Yang R."/>
            <person name="Briner A.E."/>
            <person name="Felis G.E."/>
            <person name="de Vos W.M."/>
            <person name="Barrangou R."/>
            <person name="Klaenhammer T.R."/>
            <person name="Caufield P.W."/>
            <person name="Cui Y."/>
            <person name="Zhang H."/>
            <person name="O'Toole P.W."/>
        </authorList>
    </citation>
    <scope>NUCLEOTIDE SEQUENCE [LARGE SCALE GENOMIC DNA]</scope>
    <source>
        <strain evidence="2 3">JCM 17158</strain>
    </source>
</reference>